<dbReference type="SUPFAM" id="SSF50104">
    <property type="entry name" value="Translation proteins SH3-like domain"/>
    <property type="match status" value="1"/>
</dbReference>
<evidence type="ECO:0000256" key="2">
    <source>
        <dbReference type="ARBA" id="ARBA00022980"/>
    </source>
</evidence>
<keyword evidence="3" id="KW-0687">Ribonucleoprotein</keyword>
<feature type="domain" description="Large ribosomal subunit protein uL2 C-terminal" evidence="4">
    <location>
        <begin position="24"/>
        <end position="78"/>
    </location>
</feature>
<evidence type="ECO:0000256" key="1">
    <source>
        <dbReference type="ARBA" id="ARBA00005636"/>
    </source>
</evidence>
<dbReference type="Gramene" id="TVU31965">
    <property type="protein sequence ID" value="TVU31965"/>
    <property type="gene ID" value="EJB05_23680"/>
</dbReference>
<dbReference type="GO" id="GO:0003735">
    <property type="term" value="F:structural constituent of ribosome"/>
    <property type="evidence" value="ECO:0007669"/>
    <property type="project" value="InterPro"/>
</dbReference>
<gene>
    <name evidence="5" type="ORF">EJB05_23680</name>
</gene>
<dbReference type="Proteomes" id="UP000324897">
    <property type="component" value="Chromosome 1"/>
</dbReference>
<dbReference type="AlphaFoldDB" id="A0A5J9V7P5"/>
<dbReference type="PANTHER" id="PTHR13691">
    <property type="entry name" value="RIBOSOMAL PROTEIN L2"/>
    <property type="match status" value="1"/>
</dbReference>
<feature type="non-terminal residue" evidence="5">
    <location>
        <position position="78"/>
    </location>
</feature>
<dbReference type="InterPro" id="IPR022669">
    <property type="entry name" value="Ribosomal_uL2_C"/>
</dbReference>
<dbReference type="Pfam" id="PF03947">
    <property type="entry name" value="Ribosomal_L2_C"/>
    <property type="match status" value="1"/>
</dbReference>
<dbReference type="GO" id="GO:0003723">
    <property type="term" value="F:RNA binding"/>
    <property type="evidence" value="ECO:0007669"/>
    <property type="project" value="TreeGrafter"/>
</dbReference>
<dbReference type="PANTHER" id="PTHR13691:SF57">
    <property type="entry name" value="LARGE RIBOSOMAL SUBUNIT PROTEIN UL2CZ_UL2CY"/>
    <property type="match status" value="1"/>
</dbReference>
<accession>A0A5J9V7P5</accession>
<keyword evidence="2" id="KW-0689">Ribosomal protein</keyword>
<name>A0A5J9V7P5_9POAL</name>
<proteinExistence type="inferred from homology"/>
<dbReference type="Gene3D" id="2.30.30.30">
    <property type="match status" value="1"/>
</dbReference>
<dbReference type="OrthoDB" id="780906at2759"/>
<evidence type="ECO:0000259" key="4">
    <source>
        <dbReference type="SMART" id="SM01382"/>
    </source>
</evidence>
<dbReference type="GO" id="GO:0032543">
    <property type="term" value="P:mitochondrial translation"/>
    <property type="evidence" value="ECO:0007669"/>
    <property type="project" value="TreeGrafter"/>
</dbReference>
<evidence type="ECO:0000313" key="6">
    <source>
        <dbReference type="Proteomes" id="UP000324897"/>
    </source>
</evidence>
<comment type="similarity">
    <text evidence="1">Belongs to the universal ribosomal protein uL2 family.</text>
</comment>
<dbReference type="InterPro" id="IPR002171">
    <property type="entry name" value="Ribosomal_uL2"/>
</dbReference>
<dbReference type="GO" id="GO:0005762">
    <property type="term" value="C:mitochondrial large ribosomal subunit"/>
    <property type="evidence" value="ECO:0007669"/>
    <property type="project" value="TreeGrafter"/>
</dbReference>
<evidence type="ECO:0000256" key="3">
    <source>
        <dbReference type="ARBA" id="ARBA00023274"/>
    </source>
</evidence>
<protein>
    <recommendedName>
        <fullName evidence="4">Large ribosomal subunit protein uL2 C-terminal domain-containing protein</fullName>
    </recommendedName>
</protein>
<feature type="non-terminal residue" evidence="5">
    <location>
        <position position="1"/>
    </location>
</feature>
<dbReference type="InterPro" id="IPR008991">
    <property type="entry name" value="Translation_prot_SH3-like_sf"/>
</dbReference>
<reference evidence="5 6" key="1">
    <citation type="journal article" date="2019" name="Sci. Rep.">
        <title>A high-quality genome of Eragrostis curvula grass provides insights into Poaceae evolution and supports new strategies to enhance forage quality.</title>
        <authorList>
            <person name="Carballo J."/>
            <person name="Santos B.A.C.M."/>
            <person name="Zappacosta D."/>
            <person name="Garbus I."/>
            <person name="Selva J.P."/>
            <person name="Gallo C.A."/>
            <person name="Diaz A."/>
            <person name="Albertini E."/>
            <person name="Caccamo M."/>
            <person name="Echenique V."/>
        </authorList>
    </citation>
    <scope>NUCLEOTIDE SEQUENCE [LARGE SCALE GENOMIC DNA]</scope>
    <source>
        <strain evidence="6">cv. Victoria</strain>
        <tissue evidence="5">Leaf</tissue>
    </source>
</reference>
<dbReference type="EMBL" id="RWGY01000011">
    <property type="protein sequence ID" value="TVU31965.1"/>
    <property type="molecule type" value="Genomic_DNA"/>
</dbReference>
<evidence type="ECO:0000313" key="5">
    <source>
        <dbReference type="EMBL" id="TVU31965.1"/>
    </source>
</evidence>
<dbReference type="SMART" id="SM01382">
    <property type="entry name" value="Ribosomal_L2_C"/>
    <property type="match status" value="1"/>
</dbReference>
<organism evidence="5 6">
    <name type="scientific">Eragrostis curvula</name>
    <name type="common">weeping love grass</name>
    <dbReference type="NCBI Taxonomy" id="38414"/>
    <lineage>
        <taxon>Eukaryota</taxon>
        <taxon>Viridiplantae</taxon>
        <taxon>Streptophyta</taxon>
        <taxon>Embryophyta</taxon>
        <taxon>Tracheophyta</taxon>
        <taxon>Spermatophyta</taxon>
        <taxon>Magnoliopsida</taxon>
        <taxon>Liliopsida</taxon>
        <taxon>Poales</taxon>
        <taxon>Poaceae</taxon>
        <taxon>PACMAD clade</taxon>
        <taxon>Chloridoideae</taxon>
        <taxon>Eragrostideae</taxon>
        <taxon>Eragrostidinae</taxon>
        <taxon>Eragrostis</taxon>
    </lineage>
</organism>
<dbReference type="InterPro" id="IPR014722">
    <property type="entry name" value="Rib_uL2_dom2"/>
</dbReference>
<comment type="caution">
    <text evidence="5">The sequence shown here is derived from an EMBL/GenBank/DDBJ whole genome shotgun (WGS) entry which is preliminary data.</text>
</comment>
<sequence length="78" mass="8538">MLWKKLVQFGKRFFEKKEESTSTDMPLGTAIHNIEITPRAAGAVAKLIAKEGKLATLRLPSAEVRLVSQNCLATVGQV</sequence>
<keyword evidence="6" id="KW-1185">Reference proteome</keyword>